<feature type="compositionally biased region" description="Basic residues" evidence="10">
    <location>
        <begin position="29"/>
        <end position="39"/>
    </location>
</feature>
<dbReference type="GO" id="GO:0000070">
    <property type="term" value="P:mitotic sister chromatid segregation"/>
    <property type="evidence" value="ECO:0007669"/>
    <property type="project" value="TreeGrafter"/>
</dbReference>
<reference evidence="12" key="1">
    <citation type="submission" date="2020-03" db="EMBL/GenBank/DDBJ databases">
        <title>Draft Genome Sequence of Cylindrodendrum hubeiense.</title>
        <authorList>
            <person name="Buettner E."/>
            <person name="Kellner H."/>
        </authorList>
    </citation>
    <scope>NUCLEOTIDE SEQUENCE</scope>
    <source>
        <strain evidence="12">IHI 201604</strain>
    </source>
</reference>
<comment type="similarity">
    <text evidence="3">Belongs to the borealin family.</text>
</comment>
<dbReference type="Pfam" id="PF10444">
    <property type="entry name" value="Nbl1_Borealin_N"/>
    <property type="match status" value="1"/>
</dbReference>
<organism evidence="12 13">
    <name type="scientific">Cylindrodendrum hubeiense</name>
    <dbReference type="NCBI Taxonomy" id="595255"/>
    <lineage>
        <taxon>Eukaryota</taxon>
        <taxon>Fungi</taxon>
        <taxon>Dikarya</taxon>
        <taxon>Ascomycota</taxon>
        <taxon>Pezizomycotina</taxon>
        <taxon>Sordariomycetes</taxon>
        <taxon>Hypocreomycetidae</taxon>
        <taxon>Hypocreales</taxon>
        <taxon>Nectriaceae</taxon>
        <taxon>Cylindrodendrum</taxon>
    </lineage>
</organism>
<feature type="compositionally biased region" description="Low complexity" evidence="10">
    <location>
        <begin position="329"/>
        <end position="350"/>
    </location>
</feature>
<evidence type="ECO:0000256" key="10">
    <source>
        <dbReference type="SAM" id="MobiDB-lite"/>
    </source>
</evidence>
<dbReference type="OrthoDB" id="2392550at2759"/>
<feature type="compositionally biased region" description="Polar residues" evidence="10">
    <location>
        <begin position="213"/>
        <end position="228"/>
    </location>
</feature>
<evidence type="ECO:0000313" key="12">
    <source>
        <dbReference type="EMBL" id="KAF7550443.1"/>
    </source>
</evidence>
<evidence type="ECO:0000256" key="1">
    <source>
        <dbReference type="ARBA" id="ARBA00004123"/>
    </source>
</evidence>
<feature type="compositionally biased region" description="Basic and acidic residues" evidence="10">
    <location>
        <begin position="154"/>
        <end position="167"/>
    </location>
</feature>
<evidence type="ECO:0000256" key="6">
    <source>
        <dbReference type="ARBA" id="ARBA00022776"/>
    </source>
</evidence>
<sequence>MAPVRTKKRASDAMADQKYPVRTGSPSTPRHRSPIKKRKGAISLQQKQALIDNLQLEITERARRLRAQYNLQAQGLRSRIEIRINRIPVSLRKIKMGDLLLKHLEQQEKRAAKATVSVKVLPARSNPQRPAQTTTLTVKSTGRAQKRLSNAISGDKENDLEPAENAKKRIRGAPTADVRPAQILSPTSSNSRLNRPRPASPVKSAIARPASPLKNSGPTRTTASSVLSSMVEKAKATRAGASRKVTATSNASSSSSGTTAATRTRRAAAPAASRAPASRPATRNARRASGNSETSEASTGTVVKRGAAAKAAPAKRGMMNSIRKGVTGGTRKAATKAAAPAAAPTTGTGRVLRKRG</sequence>
<dbReference type="InterPro" id="IPR018851">
    <property type="entry name" value="Borealin_N"/>
</dbReference>
<dbReference type="EMBL" id="JAANBB010000098">
    <property type="protein sequence ID" value="KAF7550443.1"/>
    <property type="molecule type" value="Genomic_DNA"/>
</dbReference>
<feature type="region of interest" description="Disordered" evidence="10">
    <location>
        <begin position="125"/>
        <end position="356"/>
    </location>
</feature>
<evidence type="ECO:0000256" key="5">
    <source>
        <dbReference type="ARBA" id="ARBA00022618"/>
    </source>
</evidence>
<keyword evidence="4" id="KW-0158">Chromosome</keyword>
<feature type="compositionally biased region" description="Low complexity" evidence="10">
    <location>
        <begin position="246"/>
        <end position="289"/>
    </location>
</feature>
<evidence type="ECO:0000256" key="8">
    <source>
        <dbReference type="ARBA" id="ARBA00023306"/>
    </source>
</evidence>
<feature type="compositionally biased region" description="Polar residues" evidence="10">
    <location>
        <begin position="290"/>
        <end position="301"/>
    </location>
</feature>
<dbReference type="GO" id="GO:0051301">
    <property type="term" value="P:cell division"/>
    <property type="evidence" value="ECO:0007669"/>
    <property type="project" value="UniProtKB-KW"/>
</dbReference>
<feature type="region of interest" description="Disordered" evidence="10">
    <location>
        <begin position="1"/>
        <end position="39"/>
    </location>
</feature>
<proteinExistence type="inferred from homology"/>
<keyword evidence="9" id="KW-0137">Centromere</keyword>
<feature type="compositionally biased region" description="Polar residues" evidence="10">
    <location>
        <begin position="184"/>
        <end position="193"/>
    </location>
</feature>
<evidence type="ECO:0000256" key="2">
    <source>
        <dbReference type="ARBA" id="ARBA00004584"/>
    </source>
</evidence>
<accession>A0A9P5HGJ5</accession>
<dbReference type="GO" id="GO:0051233">
    <property type="term" value="C:spindle midzone"/>
    <property type="evidence" value="ECO:0007669"/>
    <property type="project" value="TreeGrafter"/>
</dbReference>
<keyword evidence="6" id="KW-0498">Mitosis</keyword>
<comment type="subcellular location">
    <subcellularLocation>
        <location evidence="2">Chromosome</location>
        <location evidence="2">Centromere</location>
    </subcellularLocation>
    <subcellularLocation>
        <location evidence="1">Nucleus</location>
    </subcellularLocation>
</comment>
<dbReference type="AlphaFoldDB" id="A0A9P5HGJ5"/>
<feature type="compositionally biased region" description="Low complexity" evidence="10">
    <location>
        <begin position="304"/>
        <end position="317"/>
    </location>
</feature>
<evidence type="ECO:0000256" key="3">
    <source>
        <dbReference type="ARBA" id="ARBA00009914"/>
    </source>
</evidence>
<dbReference type="GO" id="GO:0032133">
    <property type="term" value="C:chromosome passenger complex"/>
    <property type="evidence" value="ECO:0007669"/>
    <property type="project" value="TreeGrafter"/>
</dbReference>
<evidence type="ECO:0000256" key="9">
    <source>
        <dbReference type="ARBA" id="ARBA00023328"/>
    </source>
</evidence>
<dbReference type="PANTHER" id="PTHR16040">
    <property type="entry name" value="AUSTRALIN, ISOFORM A-RELATED"/>
    <property type="match status" value="1"/>
</dbReference>
<gene>
    <name evidence="12" type="ORF">G7Z17_g5716</name>
</gene>
<dbReference type="GO" id="GO:0005634">
    <property type="term" value="C:nucleus"/>
    <property type="evidence" value="ECO:0007669"/>
    <property type="project" value="UniProtKB-SubCell"/>
</dbReference>
<evidence type="ECO:0000313" key="13">
    <source>
        <dbReference type="Proteomes" id="UP000722485"/>
    </source>
</evidence>
<dbReference type="Proteomes" id="UP000722485">
    <property type="component" value="Unassembled WGS sequence"/>
</dbReference>
<name>A0A9P5HGJ5_9HYPO</name>
<keyword evidence="7" id="KW-0539">Nucleus</keyword>
<feature type="domain" description="Borealin N-terminal" evidence="11">
    <location>
        <begin position="46"/>
        <end position="100"/>
    </location>
</feature>
<keyword evidence="8" id="KW-0131">Cell cycle</keyword>
<evidence type="ECO:0000259" key="11">
    <source>
        <dbReference type="Pfam" id="PF10444"/>
    </source>
</evidence>
<evidence type="ECO:0000256" key="4">
    <source>
        <dbReference type="ARBA" id="ARBA00022454"/>
    </source>
</evidence>
<feature type="compositionally biased region" description="Polar residues" evidence="10">
    <location>
        <begin position="125"/>
        <end position="152"/>
    </location>
</feature>
<dbReference type="InterPro" id="IPR018867">
    <property type="entry name" value="Cell_div_borealin"/>
</dbReference>
<keyword evidence="13" id="KW-1185">Reference proteome</keyword>
<evidence type="ECO:0000256" key="7">
    <source>
        <dbReference type="ARBA" id="ARBA00023242"/>
    </source>
</evidence>
<dbReference type="GO" id="GO:0000775">
    <property type="term" value="C:chromosome, centromeric region"/>
    <property type="evidence" value="ECO:0007669"/>
    <property type="project" value="UniProtKB-SubCell"/>
</dbReference>
<comment type="caution">
    <text evidence="12">The sequence shown here is derived from an EMBL/GenBank/DDBJ whole genome shotgun (WGS) entry which is preliminary data.</text>
</comment>
<dbReference type="PANTHER" id="PTHR16040:SF7">
    <property type="entry name" value="AUSTRALIN, ISOFORM A-RELATED"/>
    <property type="match status" value="1"/>
</dbReference>
<keyword evidence="5" id="KW-0132">Cell division</keyword>
<protein>
    <recommendedName>
        <fullName evidence="11">Borealin N-terminal domain-containing protein</fullName>
    </recommendedName>
</protein>